<dbReference type="Proteomes" id="UP000590749">
    <property type="component" value="Unassembled WGS sequence"/>
</dbReference>
<protein>
    <submittedName>
        <fullName evidence="1">Uncharacterized protein</fullName>
    </submittedName>
</protein>
<comment type="caution">
    <text evidence="1">The sequence shown here is derived from an EMBL/GenBank/DDBJ whole genome shotgun (WGS) entry which is preliminary data.</text>
</comment>
<accession>A0A7W5FI61</accession>
<name>A0A7W5FI61_9ACTN</name>
<gene>
    <name evidence="1" type="ORF">FHR83_007089</name>
</gene>
<organism evidence="1 2">
    <name type="scientific">Actinoplanes campanulatus</name>
    <dbReference type="NCBI Taxonomy" id="113559"/>
    <lineage>
        <taxon>Bacteria</taxon>
        <taxon>Bacillati</taxon>
        <taxon>Actinomycetota</taxon>
        <taxon>Actinomycetes</taxon>
        <taxon>Micromonosporales</taxon>
        <taxon>Micromonosporaceae</taxon>
        <taxon>Actinoplanes</taxon>
    </lineage>
</organism>
<dbReference type="RefSeq" id="WP_183225439.1">
    <property type="nucleotide sequence ID" value="NZ_BMPW01000021.1"/>
</dbReference>
<evidence type="ECO:0000313" key="1">
    <source>
        <dbReference type="EMBL" id="MBB3099383.1"/>
    </source>
</evidence>
<dbReference type="AlphaFoldDB" id="A0A7W5FI61"/>
<dbReference type="EMBL" id="JACHXF010000018">
    <property type="protein sequence ID" value="MBB3099383.1"/>
    <property type="molecule type" value="Genomic_DNA"/>
</dbReference>
<reference evidence="1 2" key="1">
    <citation type="submission" date="2020-08" db="EMBL/GenBank/DDBJ databases">
        <title>Genomic Encyclopedia of Type Strains, Phase III (KMG-III): the genomes of soil and plant-associated and newly described type strains.</title>
        <authorList>
            <person name="Whitman W."/>
        </authorList>
    </citation>
    <scope>NUCLEOTIDE SEQUENCE [LARGE SCALE GENOMIC DNA]</scope>
    <source>
        <strain evidence="1 2">CECT 3287</strain>
    </source>
</reference>
<sequence length="119" mass="12996">MSLIDAVTLIADNNDFARYYAITEAAQEAIVNDMGSVPPSQDAYRAAYAHGADYSDCVRVVGIAVANLLSEWLEEAPMDEWWKAILTDALSLSSADTRDALGAHYLPEPDDMTDLLLDN</sequence>
<evidence type="ECO:0000313" key="2">
    <source>
        <dbReference type="Proteomes" id="UP000590749"/>
    </source>
</evidence>
<keyword evidence="2" id="KW-1185">Reference proteome</keyword>
<proteinExistence type="predicted"/>